<reference evidence="9 10" key="1">
    <citation type="journal article" date="2023" name="Elife">
        <title>Identification of key yeast species and microbe-microbe interactions impacting larval growth of Drosophila in the wild.</title>
        <authorList>
            <person name="Mure A."/>
            <person name="Sugiura Y."/>
            <person name="Maeda R."/>
            <person name="Honda K."/>
            <person name="Sakurai N."/>
            <person name="Takahashi Y."/>
            <person name="Watada M."/>
            <person name="Katoh T."/>
            <person name="Gotoh A."/>
            <person name="Gotoh Y."/>
            <person name="Taniguchi I."/>
            <person name="Nakamura K."/>
            <person name="Hayashi T."/>
            <person name="Katayama T."/>
            <person name="Uemura T."/>
            <person name="Hattori Y."/>
        </authorList>
    </citation>
    <scope>NUCLEOTIDE SEQUENCE [LARGE SCALE GENOMIC DNA]</scope>
    <source>
        <strain evidence="9 10">KH-74</strain>
    </source>
</reference>
<keyword evidence="6 9" id="KW-0012">Acyltransferase</keyword>
<evidence type="ECO:0000256" key="7">
    <source>
        <dbReference type="SAM" id="MobiDB-lite"/>
    </source>
</evidence>
<protein>
    <submittedName>
        <fullName evidence="9">Lysophospholipid acyltransferase</fullName>
    </submittedName>
</protein>
<evidence type="ECO:0000256" key="4">
    <source>
        <dbReference type="ARBA" id="ARBA00022989"/>
    </source>
</evidence>
<keyword evidence="10" id="KW-1185">Reference proteome</keyword>
<evidence type="ECO:0000256" key="6">
    <source>
        <dbReference type="ARBA" id="ARBA00023315"/>
    </source>
</evidence>
<dbReference type="GO" id="GO:0003841">
    <property type="term" value="F:1-acylglycerol-3-phosphate O-acyltransferase activity"/>
    <property type="evidence" value="ECO:0007669"/>
    <property type="project" value="TreeGrafter"/>
</dbReference>
<evidence type="ECO:0000256" key="1">
    <source>
        <dbReference type="ARBA" id="ARBA00004141"/>
    </source>
</evidence>
<feature type="region of interest" description="Disordered" evidence="7">
    <location>
        <begin position="615"/>
        <end position="639"/>
    </location>
</feature>
<sequence>MRNLIDEGITRLCDRYGLDGFTIRFAICIMGSFPLNWVLKRLPDKRVNVKCFYIISIAFVYLFGVLNLADGFRTLFISSTFTYLITRFFHSSFMPHVNFVFCMGHLALNHLYAYYIVAADNSDINTQVNITSSQMVMVMKLTSFAWSYYDGTYLSKEEFETQLTKHQQDRAVKKHPSLLQFYAYVFFYPTLLTGPSFDYSDFLSWLNCTVFSDLPESKKPQNRYHTAPHREIPKSGWAAFFKVIQGAAWMVLYSILPQYINIGTVLNTKVFMSHNFFWRIHYMWLLGFVTRLKYYAAWTLAEGSCILCGLGYNGYDKKTGKIKWDRVKNIDPWGVETAKNTRECLEAWNMNTNKWLKYSVYLRVAKKGQKPGFRSTLFTFLTSAFWHGCSAGYYLTFATGALYQACGKFYRRNFRPIFLQKDGVTPRKYKWVYDYLGDYTIKLSFGYMIQPFVALNFKDSIRAWKSAYFYCHVIIMISFFMFRGPYAKQVTRFLKSLQPQEIEKQKQSKAEKEISQGAGSLGDIIKDKMEYEKQTETQTSAQYSSEDELDPLERQEMNLGIPNIDDANWDDVKDDFKKFIGEYNDWKEKKGLEIEEENLSKAFKSFRQEIADTANNAAASGRKMSFSKYSPKPVSKKED</sequence>
<dbReference type="Pfam" id="PF03062">
    <property type="entry name" value="MBOAT"/>
    <property type="match status" value="1"/>
</dbReference>
<gene>
    <name evidence="9" type="ORF">DAKH74_026940</name>
</gene>
<dbReference type="PANTHER" id="PTHR13906">
    <property type="entry name" value="PORCUPINE"/>
    <property type="match status" value="1"/>
</dbReference>
<comment type="subcellular location">
    <subcellularLocation>
        <location evidence="1">Membrane</location>
        <topology evidence="1">Multi-pass membrane protein</topology>
    </subcellularLocation>
</comment>
<organism evidence="9 10">
    <name type="scientific">Maudiozyma humilis</name>
    <name type="common">Sour dough yeast</name>
    <name type="synonym">Kazachstania humilis</name>
    <dbReference type="NCBI Taxonomy" id="51915"/>
    <lineage>
        <taxon>Eukaryota</taxon>
        <taxon>Fungi</taxon>
        <taxon>Dikarya</taxon>
        <taxon>Ascomycota</taxon>
        <taxon>Saccharomycotina</taxon>
        <taxon>Saccharomycetes</taxon>
        <taxon>Saccharomycetales</taxon>
        <taxon>Saccharomycetaceae</taxon>
        <taxon>Maudiozyma</taxon>
    </lineage>
</organism>
<keyword evidence="4 8" id="KW-1133">Transmembrane helix</keyword>
<proteinExistence type="predicted"/>
<dbReference type="InterPro" id="IPR049941">
    <property type="entry name" value="LPLAT_7/PORCN-like"/>
</dbReference>
<feature type="transmembrane region" description="Helical" evidence="8">
    <location>
        <begin position="89"/>
        <end position="108"/>
    </location>
</feature>
<keyword evidence="5 8" id="KW-0472">Membrane</keyword>
<feature type="transmembrane region" description="Helical" evidence="8">
    <location>
        <begin position="21"/>
        <end position="39"/>
    </location>
</feature>
<dbReference type="GO" id="GO:0030258">
    <property type="term" value="P:lipid modification"/>
    <property type="evidence" value="ECO:0007669"/>
    <property type="project" value="TreeGrafter"/>
</dbReference>
<evidence type="ECO:0000256" key="5">
    <source>
        <dbReference type="ARBA" id="ARBA00023136"/>
    </source>
</evidence>
<evidence type="ECO:0000256" key="2">
    <source>
        <dbReference type="ARBA" id="ARBA00022679"/>
    </source>
</evidence>
<dbReference type="InterPro" id="IPR004299">
    <property type="entry name" value="MBOAT_fam"/>
</dbReference>
<evidence type="ECO:0000256" key="8">
    <source>
        <dbReference type="SAM" id="Phobius"/>
    </source>
</evidence>
<dbReference type="GO" id="GO:0046474">
    <property type="term" value="P:glycerophospholipid biosynthetic process"/>
    <property type="evidence" value="ECO:0007669"/>
    <property type="project" value="TreeGrafter"/>
</dbReference>
<dbReference type="GO" id="GO:0047184">
    <property type="term" value="F:1-acylglycerophosphocholine O-acyltransferase activity"/>
    <property type="evidence" value="ECO:0007669"/>
    <property type="project" value="TreeGrafter"/>
</dbReference>
<comment type="caution">
    <text evidence="9">The sequence shown here is derived from an EMBL/GenBank/DDBJ whole genome shotgun (WGS) entry which is preliminary data.</text>
</comment>
<keyword evidence="3 8" id="KW-0812">Transmembrane</keyword>
<dbReference type="GO" id="GO:0005783">
    <property type="term" value="C:endoplasmic reticulum"/>
    <property type="evidence" value="ECO:0007669"/>
    <property type="project" value="TreeGrafter"/>
</dbReference>
<accession>A0AAV5RXU8</accession>
<feature type="transmembrane region" description="Helical" evidence="8">
    <location>
        <begin position="376"/>
        <end position="395"/>
    </location>
</feature>
<name>A0AAV5RXU8_MAUHU</name>
<feature type="transmembrane region" description="Helical" evidence="8">
    <location>
        <begin position="467"/>
        <end position="486"/>
    </location>
</feature>
<evidence type="ECO:0000256" key="3">
    <source>
        <dbReference type="ARBA" id="ARBA00022692"/>
    </source>
</evidence>
<evidence type="ECO:0000313" key="9">
    <source>
        <dbReference type="EMBL" id="GMM56078.1"/>
    </source>
</evidence>
<evidence type="ECO:0000313" key="10">
    <source>
        <dbReference type="Proteomes" id="UP001377567"/>
    </source>
</evidence>
<dbReference type="PANTHER" id="PTHR13906:SF4">
    <property type="entry name" value="LYSOPHOSPHOLIPID ACYLTRANSFERASE 6"/>
    <property type="match status" value="1"/>
</dbReference>
<dbReference type="Proteomes" id="UP001377567">
    <property type="component" value="Unassembled WGS sequence"/>
</dbReference>
<dbReference type="GO" id="GO:0016020">
    <property type="term" value="C:membrane"/>
    <property type="evidence" value="ECO:0007669"/>
    <property type="project" value="UniProtKB-SubCell"/>
</dbReference>
<feature type="transmembrane region" description="Helical" evidence="8">
    <location>
        <begin position="51"/>
        <end position="69"/>
    </location>
</feature>
<dbReference type="AlphaFoldDB" id="A0AAV5RXU8"/>
<dbReference type="EMBL" id="BTGD01000006">
    <property type="protein sequence ID" value="GMM56078.1"/>
    <property type="molecule type" value="Genomic_DNA"/>
</dbReference>
<keyword evidence="2" id="KW-0808">Transferase</keyword>